<dbReference type="SMART" id="SM00347">
    <property type="entry name" value="HTH_MARR"/>
    <property type="match status" value="1"/>
</dbReference>
<comment type="caution">
    <text evidence="2">The sequence shown here is derived from an EMBL/GenBank/DDBJ whole genome shotgun (WGS) entry which is preliminary data.</text>
</comment>
<dbReference type="SUPFAM" id="SSF46785">
    <property type="entry name" value="Winged helix' DNA-binding domain"/>
    <property type="match status" value="1"/>
</dbReference>
<dbReference type="Gene3D" id="1.10.10.10">
    <property type="entry name" value="Winged helix-like DNA-binding domain superfamily/Winged helix DNA-binding domain"/>
    <property type="match status" value="1"/>
</dbReference>
<name>A0ABQ4A2P2_9ACTN</name>
<evidence type="ECO:0000313" key="3">
    <source>
        <dbReference type="Proteomes" id="UP000603200"/>
    </source>
</evidence>
<dbReference type="Pfam" id="PF12802">
    <property type="entry name" value="MarR_2"/>
    <property type="match status" value="1"/>
</dbReference>
<dbReference type="Proteomes" id="UP000603200">
    <property type="component" value="Unassembled WGS sequence"/>
</dbReference>
<dbReference type="EMBL" id="BOMN01000115">
    <property type="protein sequence ID" value="GIE25107.1"/>
    <property type="molecule type" value="Genomic_DNA"/>
</dbReference>
<feature type="domain" description="HTH marR-type" evidence="1">
    <location>
        <begin position="22"/>
        <end position="156"/>
    </location>
</feature>
<protein>
    <recommendedName>
        <fullName evidence="1">HTH marR-type domain-containing protein</fullName>
    </recommendedName>
</protein>
<reference evidence="2 3" key="1">
    <citation type="submission" date="2021-01" db="EMBL/GenBank/DDBJ databases">
        <title>Whole genome shotgun sequence of Actinoplanes humidus NBRC 14915.</title>
        <authorList>
            <person name="Komaki H."/>
            <person name="Tamura T."/>
        </authorList>
    </citation>
    <scope>NUCLEOTIDE SEQUENCE [LARGE SCALE GENOMIC DNA]</scope>
    <source>
        <strain evidence="2 3">NBRC 14915</strain>
    </source>
</reference>
<dbReference type="PANTHER" id="PTHR33164">
    <property type="entry name" value="TRANSCRIPTIONAL REGULATOR, MARR FAMILY"/>
    <property type="match status" value="1"/>
</dbReference>
<gene>
    <name evidence="2" type="ORF">Ahu01nite_082090</name>
</gene>
<dbReference type="InterPro" id="IPR000835">
    <property type="entry name" value="HTH_MarR-typ"/>
</dbReference>
<evidence type="ECO:0000259" key="1">
    <source>
        <dbReference type="PROSITE" id="PS50995"/>
    </source>
</evidence>
<dbReference type="PANTHER" id="PTHR33164:SF43">
    <property type="entry name" value="HTH-TYPE TRANSCRIPTIONAL REPRESSOR YETL"/>
    <property type="match status" value="1"/>
</dbReference>
<evidence type="ECO:0000313" key="2">
    <source>
        <dbReference type="EMBL" id="GIE25107.1"/>
    </source>
</evidence>
<keyword evidence="3" id="KW-1185">Reference proteome</keyword>
<organism evidence="2 3">
    <name type="scientific">Winogradskya humida</name>
    <dbReference type="NCBI Taxonomy" id="113566"/>
    <lineage>
        <taxon>Bacteria</taxon>
        <taxon>Bacillati</taxon>
        <taxon>Actinomycetota</taxon>
        <taxon>Actinomycetes</taxon>
        <taxon>Micromonosporales</taxon>
        <taxon>Micromonosporaceae</taxon>
        <taxon>Winogradskya</taxon>
    </lineage>
</organism>
<dbReference type="PROSITE" id="PS50995">
    <property type="entry name" value="HTH_MARR_2"/>
    <property type="match status" value="1"/>
</dbReference>
<sequence length="160" mass="17067">MVYQLPYTPAMTTTPPGWSGGDPDAFTALTLVRTALSMRRVFIATLAPHSLTPQQFNVLLHLVQEPGRSQAVLARELMATPQSVGELLRGMEQQGMIERTPPAGRGRPSAVYATPAGRALLDDVTPHVLAAFAPEAVGLDEASYRRLNGDLHAILAALGA</sequence>
<dbReference type="InterPro" id="IPR039422">
    <property type="entry name" value="MarR/SlyA-like"/>
</dbReference>
<accession>A0ABQ4A2P2</accession>
<dbReference type="InterPro" id="IPR036390">
    <property type="entry name" value="WH_DNA-bd_sf"/>
</dbReference>
<proteinExistence type="predicted"/>
<dbReference type="InterPro" id="IPR036388">
    <property type="entry name" value="WH-like_DNA-bd_sf"/>
</dbReference>